<dbReference type="Proteomes" id="UP000019591">
    <property type="component" value="Chromosome"/>
</dbReference>
<keyword evidence="1" id="KW-0547">Nucleotide-binding</keyword>
<dbReference type="KEGG" id="eac:EAL2_c06960"/>
<evidence type="ECO:0000256" key="2">
    <source>
        <dbReference type="ARBA" id="ARBA00022840"/>
    </source>
</evidence>
<reference evidence="4 5" key="1">
    <citation type="journal article" date="2014" name="Genome Announc.">
        <title>Complete Genome Sequence of Amino Acid-Utilizing Eubacterium acidaminophilum al-2 (DSM 3953).</title>
        <authorList>
            <person name="Poehlein A."/>
            <person name="Andreesen J.R."/>
            <person name="Daniel R."/>
        </authorList>
    </citation>
    <scope>NUCLEOTIDE SEQUENCE [LARGE SCALE GENOMIC DNA]</scope>
    <source>
        <strain evidence="4 5">DSM 3953</strain>
    </source>
</reference>
<dbReference type="Pfam" id="PF00005">
    <property type="entry name" value="ABC_tran"/>
    <property type="match status" value="1"/>
</dbReference>
<dbReference type="InterPro" id="IPR003439">
    <property type="entry name" value="ABC_transporter-like_ATP-bd"/>
</dbReference>
<sequence length="268" mass="29848">MTNENMAVWTKGLTKRFGELVAVNGVSLEIPKGSIYGILGPNGAGKSTLIRMLCGVLTPTSGEGEIFGYDIVKESERIKQSIGYMSQKFSLYEDLTVLENIRFYAQVYSVPDNIRNERISQIVKMAGLEGREKQLAGNLSGGWKQRLALGCTLLHKPNMLILDEPTSGVDPVSRRVFWQIIHKLAKEGITILVTTHYMDEAEGCDELIFVFSGHIIGKGSPKELIAEKNARNLEDVFIKYVEEDTGKKVEASFEDMKFILKDKEGDGH</sequence>
<dbReference type="PANTHER" id="PTHR43038">
    <property type="entry name" value="ATP-BINDING CASSETTE, SUB-FAMILY H, MEMBER 1"/>
    <property type="match status" value="1"/>
</dbReference>
<dbReference type="InterPro" id="IPR003593">
    <property type="entry name" value="AAA+_ATPase"/>
</dbReference>
<dbReference type="PROSITE" id="PS00211">
    <property type="entry name" value="ABC_TRANSPORTER_1"/>
    <property type="match status" value="1"/>
</dbReference>
<dbReference type="InterPro" id="IPR027417">
    <property type="entry name" value="P-loop_NTPase"/>
</dbReference>
<feature type="domain" description="ABC transporter" evidence="3">
    <location>
        <begin position="8"/>
        <end position="237"/>
    </location>
</feature>
<dbReference type="CDD" id="cd03230">
    <property type="entry name" value="ABC_DR_subfamily_A"/>
    <property type="match status" value="1"/>
</dbReference>
<dbReference type="RefSeq" id="WP_051489070.1">
    <property type="nucleotide sequence ID" value="NZ_CP007452.1"/>
</dbReference>
<name>W8TIG3_PEPAC</name>
<dbReference type="PROSITE" id="PS50893">
    <property type="entry name" value="ABC_TRANSPORTER_2"/>
    <property type="match status" value="1"/>
</dbReference>
<dbReference type="PANTHER" id="PTHR43038:SF3">
    <property type="entry name" value="ABC TRANSPORTER G FAMILY MEMBER 20 ISOFORM X1"/>
    <property type="match status" value="1"/>
</dbReference>
<keyword evidence="5" id="KW-1185">Reference proteome</keyword>
<organism evidence="4 5">
    <name type="scientific">Peptoclostridium acidaminophilum DSM 3953</name>
    <dbReference type="NCBI Taxonomy" id="1286171"/>
    <lineage>
        <taxon>Bacteria</taxon>
        <taxon>Bacillati</taxon>
        <taxon>Bacillota</taxon>
        <taxon>Clostridia</taxon>
        <taxon>Peptostreptococcales</taxon>
        <taxon>Peptoclostridiaceae</taxon>
        <taxon>Peptoclostridium</taxon>
    </lineage>
</organism>
<dbReference type="PATRIC" id="fig|1286171.3.peg.642"/>
<dbReference type="OrthoDB" id="1756772at2"/>
<dbReference type="HOGENOM" id="CLU_000604_1_2_9"/>
<dbReference type="InterPro" id="IPR017871">
    <property type="entry name" value="ABC_transporter-like_CS"/>
</dbReference>
<dbReference type="AlphaFoldDB" id="W8TIG3"/>
<evidence type="ECO:0000313" key="4">
    <source>
        <dbReference type="EMBL" id="AHM55997.1"/>
    </source>
</evidence>
<dbReference type="SMART" id="SM00382">
    <property type="entry name" value="AAA"/>
    <property type="match status" value="1"/>
</dbReference>
<evidence type="ECO:0000256" key="1">
    <source>
        <dbReference type="ARBA" id="ARBA00022741"/>
    </source>
</evidence>
<keyword evidence="2" id="KW-0067">ATP-binding</keyword>
<evidence type="ECO:0000259" key="3">
    <source>
        <dbReference type="PROSITE" id="PS50893"/>
    </source>
</evidence>
<gene>
    <name evidence="4" type="primary">ybhF</name>
    <name evidence="4" type="ORF">EAL2_c06960</name>
</gene>
<dbReference type="eggNOG" id="COG1131">
    <property type="taxonomic scope" value="Bacteria"/>
</dbReference>
<dbReference type="STRING" id="1286171.EAL2_c06960"/>
<dbReference type="EMBL" id="CP007452">
    <property type="protein sequence ID" value="AHM55997.1"/>
    <property type="molecule type" value="Genomic_DNA"/>
</dbReference>
<dbReference type="Gene3D" id="3.40.50.300">
    <property type="entry name" value="P-loop containing nucleotide triphosphate hydrolases"/>
    <property type="match status" value="1"/>
</dbReference>
<accession>W8TIG3</accession>
<dbReference type="GO" id="GO:0016887">
    <property type="term" value="F:ATP hydrolysis activity"/>
    <property type="evidence" value="ECO:0007669"/>
    <property type="project" value="InterPro"/>
</dbReference>
<evidence type="ECO:0000313" key="5">
    <source>
        <dbReference type="Proteomes" id="UP000019591"/>
    </source>
</evidence>
<dbReference type="SUPFAM" id="SSF52540">
    <property type="entry name" value="P-loop containing nucleoside triphosphate hydrolases"/>
    <property type="match status" value="1"/>
</dbReference>
<proteinExistence type="predicted"/>
<dbReference type="GO" id="GO:0005524">
    <property type="term" value="F:ATP binding"/>
    <property type="evidence" value="ECO:0007669"/>
    <property type="project" value="UniProtKB-KW"/>
</dbReference>
<protein>
    <submittedName>
        <fullName evidence="4">ABC-type multidrug transport system, ATPase c omponent</fullName>
    </submittedName>
</protein>